<evidence type="ECO:0000256" key="1">
    <source>
        <dbReference type="SAM" id="MobiDB-lite"/>
    </source>
</evidence>
<feature type="region of interest" description="Disordered" evidence="1">
    <location>
        <begin position="381"/>
        <end position="607"/>
    </location>
</feature>
<dbReference type="GO" id="GO:0035861">
    <property type="term" value="C:site of double-strand break"/>
    <property type="evidence" value="ECO:0007669"/>
    <property type="project" value="TreeGrafter"/>
</dbReference>
<dbReference type="GeneID" id="30033662"/>
<dbReference type="OrthoDB" id="30417at2759"/>
<dbReference type="PANTHER" id="PTHR10139:SF1">
    <property type="entry name" value="DOUBLE-STRAND BREAK REPAIR PROTEIN MRE11"/>
    <property type="match status" value="1"/>
</dbReference>
<dbReference type="GO" id="GO:0000723">
    <property type="term" value="P:telomere maintenance"/>
    <property type="evidence" value="ECO:0007669"/>
    <property type="project" value="TreeGrafter"/>
</dbReference>
<dbReference type="SMART" id="SM01347">
    <property type="entry name" value="Mre11_DNA_bind"/>
    <property type="match status" value="1"/>
</dbReference>
<dbReference type="GO" id="GO:0031573">
    <property type="term" value="P:mitotic intra-S DNA damage checkpoint signaling"/>
    <property type="evidence" value="ECO:0007669"/>
    <property type="project" value="TreeGrafter"/>
</dbReference>
<dbReference type="RefSeq" id="XP_018736000.1">
    <property type="nucleotide sequence ID" value="XM_018878726.1"/>
</dbReference>
<dbReference type="InterPro" id="IPR029052">
    <property type="entry name" value="Metallo-depent_PP-like"/>
</dbReference>
<dbReference type="GO" id="GO:0000724">
    <property type="term" value="P:double-strand break repair via homologous recombination"/>
    <property type="evidence" value="ECO:0007669"/>
    <property type="project" value="TreeGrafter"/>
</dbReference>
<reference evidence="3 4" key="1">
    <citation type="submission" date="2016-02" db="EMBL/GenBank/DDBJ databases">
        <title>Complete genome sequence and transcriptome regulation of the pentose utilising yeast Sugiyamaella lignohabitans.</title>
        <authorList>
            <person name="Bellasio M."/>
            <person name="Peymann A."/>
            <person name="Valli M."/>
            <person name="Sipitzky M."/>
            <person name="Graf A."/>
            <person name="Sauer M."/>
            <person name="Marx H."/>
            <person name="Mattanovich D."/>
        </authorList>
    </citation>
    <scope>NUCLEOTIDE SEQUENCE [LARGE SCALE GENOMIC DNA]</scope>
    <source>
        <strain evidence="3 4">CBS 10342</strain>
    </source>
</reference>
<dbReference type="GO" id="GO:0030145">
    <property type="term" value="F:manganese ion binding"/>
    <property type="evidence" value="ECO:0007669"/>
    <property type="project" value="InterPro"/>
</dbReference>
<dbReference type="GO" id="GO:0007095">
    <property type="term" value="P:mitotic G2 DNA damage checkpoint signaling"/>
    <property type="evidence" value="ECO:0007669"/>
    <property type="project" value="TreeGrafter"/>
</dbReference>
<dbReference type="SUPFAM" id="SSF56300">
    <property type="entry name" value="Metallo-dependent phosphatases"/>
    <property type="match status" value="1"/>
</dbReference>
<dbReference type="InterPro" id="IPR007281">
    <property type="entry name" value="Mre11_DNA-bd"/>
</dbReference>
<dbReference type="Proteomes" id="UP000189580">
    <property type="component" value="Chromosome a"/>
</dbReference>
<feature type="compositionally biased region" description="Polar residues" evidence="1">
    <location>
        <begin position="548"/>
        <end position="558"/>
    </location>
</feature>
<dbReference type="GO" id="GO:0097552">
    <property type="term" value="P:mitochondrial double-strand break repair via homologous recombination"/>
    <property type="evidence" value="ECO:0007669"/>
    <property type="project" value="TreeGrafter"/>
</dbReference>
<proteinExistence type="predicted"/>
<dbReference type="KEGG" id="slb:AWJ20_1818"/>
<name>A0A167E121_9ASCO</name>
<dbReference type="Gene3D" id="3.60.21.10">
    <property type="match status" value="1"/>
</dbReference>
<feature type="compositionally biased region" description="Acidic residues" evidence="1">
    <location>
        <begin position="447"/>
        <end position="458"/>
    </location>
</feature>
<dbReference type="GO" id="GO:0030870">
    <property type="term" value="C:Mre11 complex"/>
    <property type="evidence" value="ECO:0007669"/>
    <property type="project" value="TreeGrafter"/>
</dbReference>
<dbReference type="GO" id="GO:0042138">
    <property type="term" value="P:meiotic DNA double-strand break formation"/>
    <property type="evidence" value="ECO:0007669"/>
    <property type="project" value="TreeGrafter"/>
</dbReference>
<protein>
    <submittedName>
        <fullName evidence="3">MRX complex nuclease subunit</fullName>
    </submittedName>
</protein>
<dbReference type="AlphaFoldDB" id="A0A167E121"/>
<feature type="compositionally biased region" description="Polar residues" evidence="1">
    <location>
        <begin position="388"/>
        <end position="401"/>
    </location>
</feature>
<feature type="domain" description="Mre11 DNA-binding" evidence="2">
    <location>
        <begin position="154"/>
        <end position="331"/>
    </location>
</feature>
<gene>
    <name evidence="3" type="primary">MRE11</name>
    <name evidence="3" type="ORF">AWJ20_1818</name>
</gene>
<dbReference type="Gene3D" id="3.30.110.110">
    <property type="entry name" value="Mre11, capping domain"/>
    <property type="match status" value="1"/>
</dbReference>
<dbReference type="EMBL" id="CP014501">
    <property type="protein sequence ID" value="ANB13523.1"/>
    <property type="molecule type" value="Genomic_DNA"/>
</dbReference>
<dbReference type="Pfam" id="PF04152">
    <property type="entry name" value="Mre11_DNA_bind"/>
    <property type="match status" value="1"/>
</dbReference>
<dbReference type="GO" id="GO:0000014">
    <property type="term" value="F:single-stranded DNA endodeoxyribonuclease activity"/>
    <property type="evidence" value="ECO:0007669"/>
    <property type="project" value="TreeGrafter"/>
</dbReference>
<keyword evidence="4" id="KW-1185">Reference proteome</keyword>
<dbReference type="InterPro" id="IPR038487">
    <property type="entry name" value="Mre11_capping_dom"/>
</dbReference>
<evidence type="ECO:0000313" key="3">
    <source>
        <dbReference type="EMBL" id="ANB13523.1"/>
    </source>
</evidence>
<feature type="compositionally biased region" description="Acidic residues" evidence="1">
    <location>
        <begin position="486"/>
        <end position="519"/>
    </location>
</feature>
<dbReference type="PANTHER" id="PTHR10139">
    <property type="entry name" value="DOUBLE-STRAND BREAK REPAIR PROTEIN MRE11"/>
    <property type="match status" value="1"/>
</dbReference>
<sequence>MDVLSATGFLNYYGRVTDSRNIEVKPVMFRKGNTKLALYGISNLRDERMKHTFKHGRAKFLRPSVQTNEFFNLLAVHQNHHAHTKRGVFPEEYIPDYIDAVVWGHEHECLIDPKINVRKGFSVIQPGSSVATSLIEGEAVPKHVAIMSVTGKTFTMENIRLKTVRPFAIETVELSRSPIKPGVDNRTQVTRWLEKRVKDLIQRAVNEWEEVNRTPGFDNNGEDKTGCPLPLIRLKVEYSGDYQVENPTRFSNRFVGQVANVDDVIHYFRRKVSSSNGKGQNISRTDITINKTKDENGLEMIQVEELIEEFLKTDEMSLLHGRALSTAINNLVTKEDKAAIKQFFEKSLEVQSKVLVGMGVEDVQSIIAALEKTKINTQESLKEIADEQTPSSTARYHSSDSLEPESLRTGSKAKTDLATESTQRQRAVPVKTTGRGRNTRTKVSTNYEDDENDDDLDEGNILPKTSRLSTRTRKPTSQPVIRVVSDSDEPLDIDDDKDDDEEGEEEEEDPEVIISDYDEPAPTPPPRRTTGRSTRARPGLSAARRQAPKSSTTSNQVISRPPQVRKPTPIQAERPSQRASSRMAAAAVSSCVSPYHSQMLPLTRFLE</sequence>
<evidence type="ECO:0000313" key="4">
    <source>
        <dbReference type="Proteomes" id="UP000189580"/>
    </source>
</evidence>
<accession>A0A167E121</accession>
<dbReference type="GO" id="GO:0006303">
    <property type="term" value="P:double-strand break repair via nonhomologous end joining"/>
    <property type="evidence" value="ECO:0007669"/>
    <property type="project" value="TreeGrafter"/>
</dbReference>
<feature type="compositionally biased region" description="Low complexity" evidence="1">
    <location>
        <begin position="578"/>
        <end position="593"/>
    </location>
</feature>
<organism evidence="3 4">
    <name type="scientific">Sugiyamaella lignohabitans</name>
    <dbReference type="NCBI Taxonomy" id="796027"/>
    <lineage>
        <taxon>Eukaryota</taxon>
        <taxon>Fungi</taxon>
        <taxon>Dikarya</taxon>
        <taxon>Ascomycota</taxon>
        <taxon>Saccharomycotina</taxon>
        <taxon>Dipodascomycetes</taxon>
        <taxon>Dipodascales</taxon>
        <taxon>Trichomonascaceae</taxon>
        <taxon>Sugiyamaella</taxon>
    </lineage>
</organism>
<evidence type="ECO:0000259" key="2">
    <source>
        <dbReference type="SMART" id="SM01347"/>
    </source>
</evidence>